<keyword evidence="1" id="KW-0472">Membrane</keyword>
<keyword evidence="1" id="KW-0812">Transmembrane</keyword>
<organism evidence="2 3">
    <name type="scientific">Alsobacter ponti</name>
    <dbReference type="NCBI Taxonomy" id="2962936"/>
    <lineage>
        <taxon>Bacteria</taxon>
        <taxon>Pseudomonadati</taxon>
        <taxon>Pseudomonadota</taxon>
        <taxon>Alphaproteobacteria</taxon>
        <taxon>Hyphomicrobiales</taxon>
        <taxon>Alsobacteraceae</taxon>
        <taxon>Alsobacter</taxon>
    </lineage>
</organism>
<accession>A0ABT1LGE8</accession>
<evidence type="ECO:0000313" key="2">
    <source>
        <dbReference type="EMBL" id="MCP8940575.1"/>
    </source>
</evidence>
<name>A0ABT1LGE8_9HYPH</name>
<dbReference type="Proteomes" id="UP001205890">
    <property type="component" value="Unassembled WGS sequence"/>
</dbReference>
<keyword evidence="1" id="KW-1133">Transmembrane helix</keyword>
<reference evidence="2 3" key="1">
    <citation type="submission" date="2022-07" db="EMBL/GenBank/DDBJ databases">
        <authorList>
            <person name="Li W.-J."/>
            <person name="Deng Q.-Q."/>
        </authorList>
    </citation>
    <scope>NUCLEOTIDE SEQUENCE [LARGE SCALE GENOMIC DNA]</scope>
    <source>
        <strain evidence="2 3">SYSU M60028</strain>
    </source>
</reference>
<evidence type="ECO:0000256" key="1">
    <source>
        <dbReference type="SAM" id="Phobius"/>
    </source>
</evidence>
<dbReference type="RefSeq" id="WP_254745453.1">
    <property type="nucleotide sequence ID" value="NZ_JANCLU010000023.1"/>
</dbReference>
<protein>
    <submittedName>
        <fullName evidence="2">Uncharacterized protein</fullName>
    </submittedName>
</protein>
<feature type="transmembrane region" description="Helical" evidence="1">
    <location>
        <begin position="12"/>
        <end position="31"/>
    </location>
</feature>
<evidence type="ECO:0000313" key="3">
    <source>
        <dbReference type="Proteomes" id="UP001205890"/>
    </source>
</evidence>
<sequence>MRRFLRHPLHRTAIVALIGAALLGYYVPQFATRRDPTSAAIVAFAVLAIVAYSWAVFRRRRLGAGGQKD</sequence>
<feature type="transmembrane region" description="Helical" evidence="1">
    <location>
        <begin position="37"/>
        <end position="57"/>
    </location>
</feature>
<gene>
    <name evidence="2" type="ORF">NK718_18780</name>
</gene>
<dbReference type="EMBL" id="JANCLU010000023">
    <property type="protein sequence ID" value="MCP8940575.1"/>
    <property type="molecule type" value="Genomic_DNA"/>
</dbReference>
<keyword evidence="3" id="KW-1185">Reference proteome</keyword>
<proteinExistence type="predicted"/>
<comment type="caution">
    <text evidence="2">The sequence shown here is derived from an EMBL/GenBank/DDBJ whole genome shotgun (WGS) entry which is preliminary data.</text>
</comment>